<proteinExistence type="predicted"/>
<evidence type="ECO:0000313" key="2">
    <source>
        <dbReference type="Proteomes" id="UP001055072"/>
    </source>
</evidence>
<dbReference type="EMBL" id="MU274962">
    <property type="protein sequence ID" value="KAI0083508.1"/>
    <property type="molecule type" value="Genomic_DNA"/>
</dbReference>
<name>A0ACB8TNE0_9APHY</name>
<gene>
    <name evidence="1" type="ORF">BDY19DRAFT_977838</name>
</gene>
<dbReference type="Proteomes" id="UP001055072">
    <property type="component" value="Unassembled WGS sequence"/>
</dbReference>
<sequence>MHVFMLVLSLRCRGVSGEVLERYDGQTSASVLLLRDSYSITRYTIFEFIVTLRGYATGTGACRFVKHPRSPPAAKS</sequence>
<keyword evidence="2" id="KW-1185">Reference proteome</keyword>
<organism evidence="1 2">
    <name type="scientific">Irpex rosettiformis</name>
    <dbReference type="NCBI Taxonomy" id="378272"/>
    <lineage>
        <taxon>Eukaryota</taxon>
        <taxon>Fungi</taxon>
        <taxon>Dikarya</taxon>
        <taxon>Basidiomycota</taxon>
        <taxon>Agaricomycotina</taxon>
        <taxon>Agaricomycetes</taxon>
        <taxon>Polyporales</taxon>
        <taxon>Irpicaceae</taxon>
        <taxon>Irpex</taxon>
    </lineage>
</organism>
<reference evidence="1" key="1">
    <citation type="journal article" date="2021" name="Environ. Microbiol.">
        <title>Gene family expansions and transcriptome signatures uncover fungal adaptations to wood decay.</title>
        <authorList>
            <person name="Hage H."/>
            <person name="Miyauchi S."/>
            <person name="Viragh M."/>
            <person name="Drula E."/>
            <person name="Min B."/>
            <person name="Chaduli D."/>
            <person name="Navarro D."/>
            <person name="Favel A."/>
            <person name="Norest M."/>
            <person name="Lesage-Meessen L."/>
            <person name="Balint B."/>
            <person name="Merenyi Z."/>
            <person name="de Eugenio L."/>
            <person name="Morin E."/>
            <person name="Martinez A.T."/>
            <person name="Baldrian P."/>
            <person name="Stursova M."/>
            <person name="Martinez M.J."/>
            <person name="Novotny C."/>
            <person name="Magnuson J.K."/>
            <person name="Spatafora J.W."/>
            <person name="Maurice S."/>
            <person name="Pangilinan J."/>
            <person name="Andreopoulos W."/>
            <person name="LaButti K."/>
            <person name="Hundley H."/>
            <person name="Na H."/>
            <person name="Kuo A."/>
            <person name="Barry K."/>
            <person name="Lipzen A."/>
            <person name="Henrissat B."/>
            <person name="Riley R."/>
            <person name="Ahrendt S."/>
            <person name="Nagy L.G."/>
            <person name="Grigoriev I.V."/>
            <person name="Martin F."/>
            <person name="Rosso M.N."/>
        </authorList>
    </citation>
    <scope>NUCLEOTIDE SEQUENCE</scope>
    <source>
        <strain evidence="1">CBS 384.51</strain>
    </source>
</reference>
<comment type="caution">
    <text evidence="1">The sequence shown here is derived from an EMBL/GenBank/DDBJ whole genome shotgun (WGS) entry which is preliminary data.</text>
</comment>
<protein>
    <submittedName>
        <fullName evidence="1">Uncharacterized protein</fullName>
    </submittedName>
</protein>
<evidence type="ECO:0000313" key="1">
    <source>
        <dbReference type="EMBL" id="KAI0083508.1"/>
    </source>
</evidence>
<accession>A0ACB8TNE0</accession>